<dbReference type="Proteomes" id="UP000034107">
    <property type="component" value="Unassembled WGS sequence"/>
</dbReference>
<gene>
    <name evidence="1" type="ORF">UX31_C0014G0005</name>
</gene>
<sequence>MTERLRSKQKVNTEENTATALSTRGVARMLKKARLGNKAPLLERENEFEFLDEIVRWVRSLPVGTMDCVRQAQEISLFKGRVRALCHHYDFDLTLIPSRQLYGIYGVAPERHGSGREMRMTLLGEALKATVLNQDNAFAFLIDGAAAQACEIQPVGKRRPKDRWKSLHPGQVDPRAASTHSAADHFWDTTLYAPPPETDADVLLVGLTPEALFDRLWKFSAVMRLSGVLKIHSSERRECRWLDICIPGYLDDLGLYGVKHRPAKSIAQIAPPELLGKYSGDFSFLCQILSRMDNPPPVLLISLTDGSTVGVAMNGFPNTSLYRKLQVTDPVQRQVRELTPTVAQISELAFPAGWSMAEGFYHANHLLRAAAWADQVHFLKRGVLEECFRWNPANHRQKIAELSRMFSEWMAEKVYHRVAADPTLLGDEDQIAENGADLVCRTLPEAFRGDPGITALRCLVAGELDNALIPVGGWGICDPRGPLSNLGLLFSDPEIRKHFLDRMFKAEQGPVGDGWKVFIDFLFEQFATYEPIVAAQYVAFCLTPFKLDYLKFAQKYLVYLDRRFKVFLKEERRVQTQELPRRGSVAFGLLSWFYQNPNQRYSESELEQDTGIDKRLIRAALAKLEVQGFLQRQQAQSRLARFAATVGDLRGGQTKSTKDGSYIRWREKKRSWILFKSPGTDTTAIFAYLARPEVLTVGATLRDIYKHTGLSPNNLRLTIKYLKGEGIVERVPARDNTVYRINPKWTIETIPI</sequence>
<protein>
    <submittedName>
        <fullName evidence="1">Uncharacterized protein</fullName>
    </submittedName>
</protein>
<comment type="caution">
    <text evidence="1">The sequence shown here is derived from an EMBL/GenBank/DDBJ whole genome shotgun (WGS) entry which is preliminary data.</text>
</comment>
<evidence type="ECO:0000313" key="2">
    <source>
        <dbReference type="Proteomes" id="UP000034107"/>
    </source>
</evidence>
<dbReference type="AlphaFoldDB" id="A0A0G1NMC0"/>
<accession>A0A0G1NMC0</accession>
<dbReference type="EMBL" id="LCLS01000014">
    <property type="protein sequence ID" value="KKU21709.1"/>
    <property type="molecule type" value="Genomic_DNA"/>
</dbReference>
<name>A0A0G1NMC0_9BACT</name>
<reference evidence="1 2" key="1">
    <citation type="journal article" date="2015" name="Nature">
        <title>rRNA introns, odd ribosomes, and small enigmatic genomes across a large radiation of phyla.</title>
        <authorList>
            <person name="Brown C.T."/>
            <person name="Hug L.A."/>
            <person name="Thomas B.C."/>
            <person name="Sharon I."/>
            <person name="Castelle C.J."/>
            <person name="Singh A."/>
            <person name="Wilkins M.J."/>
            <person name="Williams K.H."/>
            <person name="Banfield J.F."/>
        </authorList>
    </citation>
    <scope>NUCLEOTIDE SEQUENCE [LARGE SCALE GENOMIC DNA]</scope>
</reference>
<organism evidence="1 2">
    <name type="scientific">Candidatus Nomurabacteria bacterium GW2011_GWA1_46_11</name>
    <dbReference type="NCBI Taxonomy" id="1618732"/>
    <lineage>
        <taxon>Bacteria</taxon>
        <taxon>Candidatus Nomuraibacteriota</taxon>
    </lineage>
</organism>
<dbReference type="SUPFAM" id="SSF46785">
    <property type="entry name" value="Winged helix' DNA-binding domain"/>
    <property type="match status" value="1"/>
</dbReference>
<evidence type="ECO:0000313" key="1">
    <source>
        <dbReference type="EMBL" id="KKU21709.1"/>
    </source>
</evidence>
<dbReference type="InterPro" id="IPR036390">
    <property type="entry name" value="WH_DNA-bd_sf"/>
</dbReference>
<proteinExistence type="predicted"/>